<keyword evidence="4 6" id="KW-0808">Transferase</keyword>
<dbReference type="Gene3D" id="3.40.640.10">
    <property type="entry name" value="Type I PLP-dependent aspartate aminotransferase-like (Major domain)"/>
    <property type="match status" value="1"/>
</dbReference>
<name>A0A4R2R5W8_9PSEU</name>
<comment type="cofactor">
    <cofactor evidence="1 6">
        <name>pyridoxal 5'-phosphate</name>
        <dbReference type="ChEBI" id="CHEBI:597326"/>
    </cofactor>
</comment>
<evidence type="ECO:0000256" key="1">
    <source>
        <dbReference type="ARBA" id="ARBA00001933"/>
    </source>
</evidence>
<dbReference type="InterPro" id="IPR015421">
    <property type="entry name" value="PyrdxlP-dep_Trfase_major"/>
</dbReference>
<dbReference type="InterPro" id="IPR015424">
    <property type="entry name" value="PyrdxlP-dep_Trfase"/>
</dbReference>
<dbReference type="SUPFAM" id="SSF53383">
    <property type="entry name" value="PLP-dependent transferases"/>
    <property type="match status" value="1"/>
</dbReference>
<comment type="caution">
    <text evidence="8">The sequence shown here is derived from an EMBL/GenBank/DDBJ whole genome shotgun (WGS) entry which is preliminary data.</text>
</comment>
<evidence type="ECO:0000313" key="8">
    <source>
        <dbReference type="EMBL" id="TCP57188.1"/>
    </source>
</evidence>
<dbReference type="OrthoDB" id="2192472at2"/>
<proteinExistence type="inferred from homology"/>
<dbReference type="Gene3D" id="3.90.1150.10">
    <property type="entry name" value="Aspartate Aminotransferase, domain 1"/>
    <property type="match status" value="1"/>
</dbReference>
<dbReference type="GO" id="GO:0006520">
    <property type="term" value="P:amino acid metabolic process"/>
    <property type="evidence" value="ECO:0007669"/>
    <property type="project" value="InterPro"/>
</dbReference>
<reference evidence="8 9" key="1">
    <citation type="submission" date="2019-03" db="EMBL/GenBank/DDBJ databases">
        <title>Genomic Encyclopedia of Type Strains, Phase IV (KMG-IV): sequencing the most valuable type-strain genomes for metagenomic binning, comparative biology and taxonomic classification.</title>
        <authorList>
            <person name="Goeker M."/>
        </authorList>
    </citation>
    <scope>NUCLEOTIDE SEQUENCE [LARGE SCALE GENOMIC DNA]</scope>
    <source>
        <strain evidence="8 9">DSM 45765</strain>
    </source>
</reference>
<dbReference type="InterPro" id="IPR050596">
    <property type="entry name" value="AspAT/PAT-like"/>
</dbReference>
<accession>A0A4R2R5W8</accession>
<dbReference type="PROSITE" id="PS00105">
    <property type="entry name" value="AA_TRANSFER_CLASS_1"/>
    <property type="match status" value="1"/>
</dbReference>
<dbReference type="AlphaFoldDB" id="A0A4R2R5W8"/>
<evidence type="ECO:0000313" key="9">
    <source>
        <dbReference type="Proteomes" id="UP000294911"/>
    </source>
</evidence>
<evidence type="ECO:0000259" key="7">
    <source>
        <dbReference type="Pfam" id="PF00155"/>
    </source>
</evidence>
<gene>
    <name evidence="8" type="ORF">EV191_1011141</name>
</gene>
<dbReference type="Pfam" id="PF00155">
    <property type="entry name" value="Aminotran_1_2"/>
    <property type="match status" value="1"/>
</dbReference>
<dbReference type="EC" id="2.6.1.-" evidence="6"/>
<dbReference type="InterPro" id="IPR004839">
    <property type="entry name" value="Aminotransferase_I/II_large"/>
</dbReference>
<dbReference type="InterPro" id="IPR015422">
    <property type="entry name" value="PyrdxlP-dep_Trfase_small"/>
</dbReference>
<evidence type="ECO:0000256" key="3">
    <source>
        <dbReference type="ARBA" id="ARBA00022576"/>
    </source>
</evidence>
<keyword evidence="5" id="KW-0663">Pyridoxal phosphate</keyword>
<sequence>MVQQSATLAINEQLRERRAAGKRVLHLAFGEAGLPVLPEVADVLARSVDRNSYEPVTGALDARRAGAGYFTRRGLPTEADQLILAPGSKPLLFALLAALDGDLVLPKPAWVSYAAQAALVGKRVHGVPIAAQAGGLPDPDALAETLRAAQAEGARPGVLLLTTPDNPTGTIAPPELVRQVCQIAEQYGLAVVSDEIYRDLAHEGHEVHSPALELPERTIVTAGLSKGMALGGYRIGFARLPDSPFGQALRDKLVGIASEVWSCLPGPMQTVAEYVLSEPEPVRAHIAASVRLHQQVVRACYAEFVAVGASCRPPQGGFYLYPDLSAGQTSGAEALAGRLLDEHDIGVLAGTAFGDDPSAARFRVATSLCYGETEEQRWTALRSDDPVALPWIAESIDQLRTALRKL</sequence>
<evidence type="ECO:0000256" key="4">
    <source>
        <dbReference type="ARBA" id="ARBA00022679"/>
    </source>
</evidence>
<dbReference type="InterPro" id="IPR004838">
    <property type="entry name" value="NHTrfase_class1_PyrdxlP-BS"/>
</dbReference>
<dbReference type="GO" id="GO:0008483">
    <property type="term" value="F:transaminase activity"/>
    <property type="evidence" value="ECO:0007669"/>
    <property type="project" value="UniProtKB-KW"/>
</dbReference>
<evidence type="ECO:0000256" key="2">
    <source>
        <dbReference type="ARBA" id="ARBA00007441"/>
    </source>
</evidence>
<dbReference type="GO" id="GO:0030170">
    <property type="term" value="F:pyridoxal phosphate binding"/>
    <property type="evidence" value="ECO:0007669"/>
    <property type="project" value="InterPro"/>
</dbReference>
<dbReference type="CDD" id="cd00609">
    <property type="entry name" value="AAT_like"/>
    <property type="match status" value="1"/>
</dbReference>
<dbReference type="Proteomes" id="UP000294911">
    <property type="component" value="Unassembled WGS sequence"/>
</dbReference>
<protein>
    <recommendedName>
        <fullName evidence="6">Aminotransferase</fullName>
        <ecNumber evidence="6">2.6.1.-</ecNumber>
    </recommendedName>
</protein>
<comment type="similarity">
    <text evidence="2 6">Belongs to the class-I pyridoxal-phosphate-dependent aminotransferase family.</text>
</comment>
<organism evidence="8 9">
    <name type="scientific">Tamaricihabitans halophyticus</name>
    <dbReference type="NCBI Taxonomy" id="1262583"/>
    <lineage>
        <taxon>Bacteria</taxon>
        <taxon>Bacillati</taxon>
        <taxon>Actinomycetota</taxon>
        <taxon>Actinomycetes</taxon>
        <taxon>Pseudonocardiales</taxon>
        <taxon>Pseudonocardiaceae</taxon>
        <taxon>Tamaricihabitans</taxon>
    </lineage>
</organism>
<evidence type="ECO:0000256" key="5">
    <source>
        <dbReference type="ARBA" id="ARBA00022898"/>
    </source>
</evidence>
<evidence type="ECO:0000256" key="6">
    <source>
        <dbReference type="RuleBase" id="RU000481"/>
    </source>
</evidence>
<dbReference type="PANTHER" id="PTHR46383">
    <property type="entry name" value="ASPARTATE AMINOTRANSFERASE"/>
    <property type="match status" value="1"/>
</dbReference>
<feature type="domain" description="Aminotransferase class I/classII large" evidence="7">
    <location>
        <begin position="27"/>
        <end position="365"/>
    </location>
</feature>
<keyword evidence="3 6" id="KW-0032">Aminotransferase</keyword>
<dbReference type="RefSeq" id="WP_132875696.1">
    <property type="nucleotide sequence ID" value="NZ_SLXQ01000001.1"/>
</dbReference>
<keyword evidence="9" id="KW-1185">Reference proteome</keyword>
<dbReference type="PANTHER" id="PTHR46383:SF1">
    <property type="entry name" value="ASPARTATE AMINOTRANSFERASE"/>
    <property type="match status" value="1"/>
</dbReference>
<dbReference type="EMBL" id="SLXQ01000001">
    <property type="protein sequence ID" value="TCP57188.1"/>
    <property type="molecule type" value="Genomic_DNA"/>
</dbReference>